<feature type="region of interest" description="Disordered" evidence="1">
    <location>
        <begin position="60"/>
        <end position="86"/>
    </location>
</feature>
<name>A0A2U3P350_9MYCO</name>
<dbReference type="AlphaFoldDB" id="A0A2U3P350"/>
<accession>A0A2U3P350</accession>
<organism evidence="2 3">
    <name type="scientific">Mycobacterium numidiamassiliense</name>
    <dbReference type="NCBI Taxonomy" id="1841861"/>
    <lineage>
        <taxon>Bacteria</taxon>
        <taxon>Bacillati</taxon>
        <taxon>Actinomycetota</taxon>
        <taxon>Actinomycetes</taxon>
        <taxon>Mycobacteriales</taxon>
        <taxon>Mycobacteriaceae</taxon>
        <taxon>Mycobacterium</taxon>
    </lineage>
</organism>
<sequence>MLDVDCQPRIDRVLIDGGAADETGDGHVLLAADVRARADPGHQQGAAEQLAARAARDEPLGKKNPQYRYQQEQKTEFPHSFRLEPW</sequence>
<evidence type="ECO:0000313" key="3">
    <source>
        <dbReference type="Proteomes" id="UP000240424"/>
    </source>
</evidence>
<evidence type="ECO:0000256" key="1">
    <source>
        <dbReference type="SAM" id="MobiDB-lite"/>
    </source>
</evidence>
<feature type="compositionally biased region" description="Basic and acidic residues" evidence="1">
    <location>
        <begin position="71"/>
        <end position="86"/>
    </location>
</feature>
<reference evidence="2 3" key="1">
    <citation type="submission" date="2017-01" db="EMBL/GenBank/DDBJ databases">
        <authorList>
            <consortium name="Urmite Genomes"/>
        </authorList>
    </citation>
    <scope>NUCLEOTIDE SEQUENCE [LARGE SCALE GENOMIC DNA]</scope>
    <source>
        <strain evidence="2 3">AB215</strain>
    </source>
</reference>
<evidence type="ECO:0000313" key="2">
    <source>
        <dbReference type="EMBL" id="SPM38157.1"/>
    </source>
</evidence>
<dbReference type="EMBL" id="FUEZ01000003">
    <property type="protein sequence ID" value="SPM38157.1"/>
    <property type="molecule type" value="Genomic_DNA"/>
</dbReference>
<dbReference type="STRING" id="1841861.GCA_900157365_04536"/>
<keyword evidence="3" id="KW-1185">Reference proteome</keyword>
<gene>
    <name evidence="2" type="ORF">MNAB215_333</name>
</gene>
<dbReference type="Proteomes" id="UP000240424">
    <property type="component" value="Unassembled WGS sequence"/>
</dbReference>
<protein>
    <submittedName>
        <fullName evidence="2">PPE family protein</fullName>
    </submittedName>
</protein>
<proteinExistence type="predicted"/>